<dbReference type="Proteomes" id="UP000683925">
    <property type="component" value="Unassembled WGS sequence"/>
</dbReference>
<keyword evidence="2" id="KW-1185">Reference proteome</keyword>
<gene>
    <name evidence="1" type="ORF">POCTA_138.1.T0450075</name>
</gene>
<name>A0A8S1UI30_PAROT</name>
<accession>A0A8S1UI30</accession>
<comment type="caution">
    <text evidence="1">The sequence shown here is derived from an EMBL/GenBank/DDBJ whole genome shotgun (WGS) entry which is preliminary data.</text>
</comment>
<reference evidence="1" key="1">
    <citation type="submission" date="2021-01" db="EMBL/GenBank/DDBJ databases">
        <authorList>
            <consortium name="Genoscope - CEA"/>
            <person name="William W."/>
        </authorList>
    </citation>
    <scope>NUCLEOTIDE SEQUENCE</scope>
</reference>
<dbReference type="EMBL" id="CAJJDP010000045">
    <property type="protein sequence ID" value="CAD8164480.1"/>
    <property type="molecule type" value="Genomic_DNA"/>
</dbReference>
<organism evidence="1 2">
    <name type="scientific">Paramecium octaurelia</name>
    <dbReference type="NCBI Taxonomy" id="43137"/>
    <lineage>
        <taxon>Eukaryota</taxon>
        <taxon>Sar</taxon>
        <taxon>Alveolata</taxon>
        <taxon>Ciliophora</taxon>
        <taxon>Intramacronucleata</taxon>
        <taxon>Oligohymenophorea</taxon>
        <taxon>Peniculida</taxon>
        <taxon>Parameciidae</taxon>
        <taxon>Paramecium</taxon>
    </lineage>
</organism>
<protein>
    <submittedName>
        <fullName evidence="1">Uncharacterized protein</fullName>
    </submittedName>
</protein>
<evidence type="ECO:0000313" key="1">
    <source>
        <dbReference type="EMBL" id="CAD8164480.1"/>
    </source>
</evidence>
<proteinExistence type="predicted"/>
<dbReference type="AlphaFoldDB" id="A0A8S1UI30"/>
<evidence type="ECO:0000313" key="2">
    <source>
        <dbReference type="Proteomes" id="UP000683925"/>
    </source>
</evidence>
<sequence length="46" mass="5733">MNTTTFIIQPYGLIQIVQTHLLHEWFYLRIQYQIYLIKKIFLMVIF</sequence>